<comment type="caution">
    <text evidence="2">The sequence shown here is derived from an EMBL/GenBank/DDBJ whole genome shotgun (WGS) entry which is preliminary data.</text>
</comment>
<reference evidence="2" key="1">
    <citation type="submission" date="2022-07" db="EMBL/GenBank/DDBJ databases">
        <authorList>
            <person name="Macas J."/>
            <person name="Novak P."/>
            <person name="Neumann P."/>
        </authorList>
    </citation>
    <scope>NUCLEOTIDE SEQUENCE</scope>
</reference>
<evidence type="ECO:0008006" key="4">
    <source>
        <dbReference type="Google" id="ProtNLM"/>
    </source>
</evidence>
<organism evidence="2 3">
    <name type="scientific">Cuscuta europaea</name>
    <name type="common">European dodder</name>
    <dbReference type="NCBI Taxonomy" id="41803"/>
    <lineage>
        <taxon>Eukaryota</taxon>
        <taxon>Viridiplantae</taxon>
        <taxon>Streptophyta</taxon>
        <taxon>Embryophyta</taxon>
        <taxon>Tracheophyta</taxon>
        <taxon>Spermatophyta</taxon>
        <taxon>Magnoliopsida</taxon>
        <taxon>eudicotyledons</taxon>
        <taxon>Gunneridae</taxon>
        <taxon>Pentapetalae</taxon>
        <taxon>asterids</taxon>
        <taxon>lamiids</taxon>
        <taxon>Solanales</taxon>
        <taxon>Convolvulaceae</taxon>
        <taxon>Cuscuteae</taxon>
        <taxon>Cuscuta</taxon>
        <taxon>Cuscuta subgen. Cuscuta</taxon>
    </lineage>
</organism>
<name>A0A9P0Z6A7_CUSEU</name>
<proteinExistence type="predicted"/>
<dbReference type="Pfam" id="PF09072">
    <property type="entry name" value="TMA7"/>
    <property type="match status" value="1"/>
</dbReference>
<accession>A0A9P0Z6A7</accession>
<gene>
    <name evidence="2" type="ORF">CEURO_LOCUS10537</name>
</gene>
<protein>
    <recommendedName>
        <fullName evidence="4">Translation machinery-associated protein 7 homolog</fullName>
    </recommendedName>
</protein>
<sequence length="162" mass="17827">MDSVPVILDLNLPISNLASHVILYEVNDFKSTPEFLMCGIGPLIKPAEIGEAVSTYSEALNCVHSPYLLPRRTNWFRREIDCGKGALVLSQHSIRSATMSSKQGGKAKPLKKPKSEKAELDDIDKNYLQKKREEEKALKELKIKAQTSGAFGGAGLKKSGKK</sequence>
<feature type="compositionally biased region" description="Basic and acidic residues" evidence="1">
    <location>
        <begin position="113"/>
        <end position="123"/>
    </location>
</feature>
<evidence type="ECO:0000256" key="1">
    <source>
        <dbReference type="SAM" id="MobiDB-lite"/>
    </source>
</evidence>
<evidence type="ECO:0000313" key="3">
    <source>
        <dbReference type="Proteomes" id="UP001152484"/>
    </source>
</evidence>
<dbReference type="InterPro" id="IPR015157">
    <property type="entry name" value="TMA7"/>
</dbReference>
<dbReference type="AlphaFoldDB" id="A0A9P0Z6A7"/>
<dbReference type="Proteomes" id="UP001152484">
    <property type="component" value="Unassembled WGS sequence"/>
</dbReference>
<dbReference type="PANTHER" id="PTHR28632">
    <property type="entry name" value="TRANSLATION MACHINERY-ASSOCIATED PROTEIN 7"/>
    <property type="match status" value="1"/>
</dbReference>
<feature type="region of interest" description="Disordered" evidence="1">
    <location>
        <begin position="96"/>
        <end position="123"/>
    </location>
</feature>
<keyword evidence="3" id="KW-1185">Reference proteome</keyword>
<evidence type="ECO:0000313" key="2">
    <source>
        <dbReference type="EMBL" id="CAH9088544.1"/>
    </source>
</evidence>
<dbReference type="EMBL" id="CAMAPE010000019">
    <property type="protein sequence ID" value="CAH9088544.1"/>
    <property type="molecule type" value="Genomic_DNA"/>
</dbReference>